<dbReference type="RefSeq" id="XP_007932347.1">
    <property type="nucleotide sequence ID" value="XM_007934156.1"/>
</dbReference>
<accession>M3AHM9</accession>
<dbReference type="EMBL" id="KB446571">
    <property type="protein sequence ID" value="EME77022.1"/>
    <property type="molecule type" value="Genomic_DNA"/>
</dbReference>
<evidence type="ECO:0000313" key="2">
    <source>
        <dbReference type="Proteomes" id="UP000016932"/>
    </source>
</evidence>
<dbReference type="Proteomes" id="UP000016932">
    <property type="component" value="Unassembled WGS sequence"/>
</dbReference>
<dbReference type="AlphaFoldDB" id="M3AHM9"/>
<protein>
    <submittedName>
        <fullName evidence="1">Uncharacterized protein</fullName>
    </submittedName>
</protein>
<proteinExistence type="predicted"/>
<keyword evidence="2" id="KW-1185">Reference proteome</keyword>
<evidence type="ECO:0000313" key="1">
    <source>
        <dbReference type="EMBL" id="EME77022.1"/>
    </source>
</evidence>
<dbReference type="OrthoDB" id="10658743at2759"/>
<dbReference type="VEuPathDB" id="FungiDB:MYCFIDRAFT_84706"/>
<sequence length="253" mass="29156">MPDILSEKRPPQDWQYDWRIFHSTGSAGLGNESLPEKWPKPAWTQTPKLDPNIKAILTTEKMQRDLIKQFRMTLNYLTRCPKRLDPFGPTKTRLIREDHGLTIGDLPDTSPLATLEYPRCMVRPMHVRTKIGKYARVQPSVMALWCQDDTLLRTCTNPQFHPAKVVLDFAFEMPRILVDTGSIVDTRNGGVARLSEKSLTSRYEVSCDISEDQIMQARMINYRSSWQMDRSGENYDLDLTAQRGSEDFENEAC</sequence>
<dbReference type="GeneID" id="19342239"/>
<gene>
    <name evidence="1" type="ORF">MYCFIDRAFT_84706</name>
</gene>
<organism evidence="1 2">
    <name type="scientific">Pseudocercospora fijiensis (strain CIRAD86)</name>
    <name type="common">Black leaf streak disease fungus</name>
    <name type="synonym">Mycosphaerella fijiensis</name>
    <dbReference type="NCBI Taxonomy" id="383855"/>
    <lineage>
        <taxon>Eukaryota</taxon>
        <taxon>Fungi</taxon>
        <taxon>Dikarya</taxon>
        <taxon>Ascomycota</taxon>
        <taxon>Pezizomycotina</taxon>
        <taxon>Dothideomycetes</taxon>
        <taxon>Dothideomycetidae</taxon>
        <taxon>Mycosphaerellales</taxon>
        <taxon>Mycosphaerellaceae</taxon>
        <taxon>Pseudocercospora</taxon>
    </lineage>
</organism>
<dbReference type="HOGENOM" id="CLU_1098896_0_0_1"/>
<dbReference type="KEGG" id="pfj:MYCFIDRAFT_84706"/>
<reference evidence="1 2" key="1">
    <citation type="journal article" date="2012" name="PLoS Pathog.">
        <title>Diverse lifestyles and strategies of plant pathogenesis encoded in the genomes of eighteen Dothideomycetes fungi.</title>
        <authorList>
            <person name="Ohm R.A."/>
            <person name="Feau N."/>
            <person name="Henrissat B."/>
            <person name="Schoch C.L."/>
            <person name="Horwitz B.A."/>
            <person name="Barry K.W."/>
            <person name="Condon B.J."/>
            <person name="Copeland A.C."/>
            <person name="Dhillon B."/>
            <person name="Glaser F."/>
            <person name="Hesse C.N."/>
            <person name="Kosti I."/>
            <person name="LaButti K."/>
            <person name="Lindquist E.A."/>
            <person name="Lucas S."/>
            <person name="Salamov A.A."/>
            <person name="Bradshaw R.E."/>
            <person name="Ciuffetti L."/>
            <person name="Hamelin R.C."/>
            <person name="Kema G.H.J."/>
            <person name="Lawrence C."/>
            <person name="Scott J.A."/>
            <person name="Spatafora J.W."/>
            <person name="Turgeon B.G."/>
            <person name="de Wit P.J.G.M."/>
            <person name="Zhong S."/>
            <person name="Goodwin S.B."/>
            <person name="Grigoriev I.V."/>
        </authorList>
    </citation>
    <scope>NUCLEOTIDE SEQUENCE [LARGE SCALE GENOMIC DNA]</scope>
    <source>
        <strain evidence="1 2">CIRAD86</strain>
    </source>
</reference>
<name>M3AHM9_PSEFD</name>